<organism evidence="2">
    <name type="scientific">Brassica napus</name>
    <name type="common">Rape</name>
    <dbReference type="NCBI Taxonomy" id="3708"/>
    <lineage>
        <taxon>Eukaryota</taxon>
        <taxon>Viridiplantae</taxon>
        <taxon>Streptophyta</taxon>
        <taxon>Embryophyta</taxon>
        <taxon>Tracheophyta</taxon>
        <taxon>Spermatophyta</taxon>
        <taxon>Magnoliopsida</taxon>
        <taxon>eudicotyledons</taxon>
        <taxon>Gunneridae</taxon>
        <taxon>Pentapetalae</taxon>
        <taxon>rosids</taxon>
        <taxon>malvids</taxon>
        <taxon>Brassicales</taxon>
        <taxon>Brassicaceae</taxon>
        <taxon>Brassiceae</taxon>
        <taxon>Brassica</taxon>
    </lineage>
</organism>
<dbReference type="PANTHER" id="PTHR46137">
    <property type="entry name" value="OS05G0310600 PROTEIN"/>
    <property type="match status" value="1"/>
</dbReference>
<evidence type="ECO:0000313" key="2">
    <source>
        <dbReference type="EMBL" id="CAF1782528.1"/>
    </source>
</evidence>
<dbReference type="OrthoDB" id="421951at2759"/>
<dbReference type="KEGG" id="bna:106372213"/>
<dbReference type="Proteomes" id="UP001295469">
    <property type="component" value="Chromosome C09"/>
</dbReference>
<reference evidence="2" key="1">
    <citation type="submission" date="2021-01" db="EMBL/GenBank/DDBJ databases">
        <authorList>
            <consortium name="Genoscope - CEA"/>
            <person name="William W."/>
        </authorList>
    </citation>
    <scope>NUCLEOTIDE SEQUENCE</scope>
</reference>
<dbReference type="PANTHER" id="PTHR46137:SF16">
    <property type="entry name" value="LRAT DOMAIN-CONTAINING PROTEIN"/>
    <property type="match status" value="1"/>
</dbReference>
<proteinExistence type="predicted"/>
<dbReference type="InterPro" id="IPR038765">
    <property type="entry name" value="Papain-like_cys_pep_sf"/>
</dbReference>
<accession>A0A816JHJ7</accession>
<protein>
    <submittedName>
        <fullName evidence="2">(rape) hypothetical protein</fullName>
    </submittedName>
</protein>
<sequence>MGLFSNKISRDELKAGDHIYSWRSYIYSHHGIYVGDGKVIHFTRRGGLEIGTGTYLDNIIQISVPRHGDNPCPNCGDQSILDGVISSCLDCFLAGGSLYLFQYDVSKAVLVAKQRGGTCTTAPSDPPEEVVHRAKCLLWSNGFGEYHLLDNNCEDFAIYCKTGLLVFSVTKSGSSSQVNAVCAAGGVASLALRYLGVGRTAGQAASLAVSPATVVSAATRAVTMTLGLVTTGFGFGAVAVAGYSNYCIGRVAYDVGVRKDVRKVPVEELATLMAVRNILDNTNSDKNK</sequence>
<dbReference type="SUPFAM" id="SSF54001">
    <property type="entry name" value="Cysteine proteinases"/>
    <property type="match status" value="1"/>
</dbReference>
<feature type="domain" description="LRAT" evidence="1">
    <location>
        <begin position="19"/>
        <end position="169"/>
    </location>
</feature>
<dbReference type="Gene3D" id="3.90.1720.10">
    <property type="entry name" value="endopeptidase domain like (from Nostoc punctiforme)"/>
    <property type="match status" value="1"/>
</dbReference>
<dbReference type="AlphaFoldDB" id="A0A816JHJ7"/>
<name>A0A816JHJ7_BRANA</name>
<dbReference type="EMBL" id="HG994373">
    <property type="protein sequence ID" value="CAF1782528.1"/>
    <property type="molecule type" value="Genomic_DNA"/>
</dbReference>
<gene>
    <name evidence="2" type="ORF">DARMORV10_C09P60730.1</name>
</gene>
<dbReference type="PROSITE" id="PS51934">
    <property type="entry name" value="LRAT"/>
    <property type="match status" value="1"/>
</dbReference>
<dbReference type="Pfam" id="PF04970">
    <property type="entry name" value="LRAT"/>
    <property type="match status" value="1"/>
</dbReference>
<evidence type="ECO:0000259" key="1">
    <source>
        <dbReference type="PROSITE" id="PS51934"/>
    </source>
</evidence>
<dbReference type="InterPro" id="IPR007053">
    <property type="entry name" value="LRAT_dom"/>
</dbReference>